<accession>A0A195D0I1</accession>
<proteinExistence type="predicted"/>
<dbReference type="EMBL" id="KQ977004">
    <property type="protein sequence ID" value="KYN06425.1"/>
    <property type="molecule type" value="Genomic_DNA"/>
</dbReference>
<dbReference type="Proteomes" id="UP000078542">
    <property type="component" value="Unassembled WGS sequence"/>
</dbReference>
<sequence length="71" mass="8035">MEIVIRFNGTLIRGFASGLITMGSEVPIKDNRYLFLDIGDIRLHLADKRPGDSNNDLSEIFQVVKFCTSFE</sequence>
<keyword evidence="2" id="KW-1185">Reference proteome</keyword>
<dbReference type="AlphaFoldDB" id="A0A195D0I1"/>
<name>A0A195D0I1_9HYME</name>
<organism evidence="1 2">
    <name type="scientific">Cyphomyrmex costatus</name>
    <dbReference type="NCBI Taxonomy" id="456900"/>
    <lineage>
        <taxon>Eukaryota</taxon>
        <taxon>Metazoa</taxon>
        <taxon>Ecdysozoa</taxon>
        <taxon>Arthropoda</taxon>
        <taxon>Hexapoda</taxon>
        <taxon>Insecta</taxon>
        <taxon>Pterygota</taxon>
        <taxon>Neoptera</taxon>
        <taxon>Endopterygota</taxon>
        <taxon>Hymenoptera</taxon>
        <taxon>Apocrita</taxon>
        <taxon>Aculeata</taxon>
        <taxon>Formicoidea</taxon>
        <taxon>Formicidae</taxon>
        <taxon>Myrmicinae</taxon>
        <taxon>Cyphomyrmex</taxon>
    </lineage>
</organism>
<gene>
    <name evidence="1" type="ORF">ALC62_02499</name>
</gene>
<evidence type="ECO:0000313" key="2">
    <source>
        <dbReference type="Proteomes" id="UP000078542"/>
    </source>
</evidence>
<protein>
    <submittedName>
        <fullName evidence="1">Uncharacterized protein</fullName>
    </submittedName>
</protein>
<reference evidence="1 2" key="1">
    <citation type="submission" date="2016-03" db="EMBL/GenBank/DDBJ databases">
        <title>Cyphomyrmex costatus WGS genome.</title>
        <authorList>
            <person name="Nygaard S."/>
            <person name="Hu H."/>
            <person name="Boomsma J."/>
            <person name="Zhang G."/>
        </authorList>
    </citation>
    <scope>NUCLEOTIDE SEQUENCE [LARGE SCALE GENOMIC DNA]</scope>
    <source>
        <strain evidence="1">MS0001</strain>
        <tissue evidence="1">Whole body</tissue>
    </source>
</reference>
<evidence type="ECO:0000313" key="1">
    <source>
        <dbReference type="EMBL" id="KYN06425.1"/>
    </source>
</evidence>